<feature type="transmembrane region" description="Helical" evidence="8">
    <location>
        <begin position="309"/>
        <end position="328"/>
    </location>
</feature>
<dbReference type="RefSeq" id="WP_203412895.1">
    <property type="nucleotide sequence ID" value="NZ_CP060244.1"/>
</dbReference>
<feature type="transmembrane region" description="Helical" evidence="8">
    <location>
        <begin position="271"/>
        <end position="289"/>
    </location>
</feature>
<feature type="transmembrane region" description="Helical" evidence="8">
    <location>
        <begin position="175"/>
        <end position="196"/>
    </location>
</feature>
<feature type="transmembrane region" description="Helical" evidence="8">
    <location>
        <begin position="461"/>
        <end position="482"/>
    </location>
</feature>
<feature type="transmembrane region" description="Helical" evidence="8">
    <location>
        <begin position="340"/>
        <end position="356"/>
    </location>
</feature>
<comment type="function">
    <text evidence="8">Uptake of L-lactate across the membrane. Can also transport D-lactate and glycolate.</text>
</comment>
<comment type="subcellular location">
    <subcellularLocation>
        <location evidence="8">Cell inner membrane</location>
        <topology evidence="8">Multi-pass membrane protein</topology>
    </subcellularLocation>
    <subcellularLocation>
        <location evidence="1">Cell membrane</location>
        <topology evidence="1">Multi-pass membrane protein</topology>
    </subcellularLocation>
</comment>
<protein>
    <recommendedName>
        <fullName evidence="8">L-lactate permease</fullName>
    </recommendedName>
</protein>
<accession>A0A7H1NS86</accession>
<dbReference type="KEGG" id="ebla:JGUZn3_14210"/>
<feature type="transmembrane region" description="Helical" evidence="8">
    <location>
        <begin position="104"/>
        <end position="132"/>
    </location>
</feature>
<evidence type="ECO:0000256" key="3">
    <source>
        <dbReference type="ARBA" id="ARBA00022448"/>
    </source>
</evidence>
<dbReference type="GO" id="GO:0005886">
    <property type="term" value="C:plasma membrane"/>
    <property type="evidence" value="ECO:0007669"/>
    <property type="project" value="UniProtKB-SubCell"/>
</dbReference>
<evidence type="ECO:0000256" key="7">
    <source>
        <dbReference type="ARBA" id="ARBA00023136"/>
    </source>
</evidence>
<feature type="transmembrane region" description="Helical" evidence="8">
    <location>
        <begin position="231"/>
        <end position="250"/>
    </location>
</feature>
<reference evidence="9 10" key="1">
    <citation type="submission" date="2020-08" db="EMBL/GenBank/DDBJ databases">
        <title>Complete genome sequence of Entomobacter blattae G55GP.</title>
        <authorList>
            <person name="Poehlein A."/>
            <person name="Guzman J."/>
            <person name="Daniel R."/>
            <person name="Vilcinskas A."/>
        </authorList>
    </citation>
    <scope>NUCLEOTIDE SEQUENCE [LARGE SCALE GENOMIC DNA]</scope>
    <source>
        <strain evidence="9 10">G55GP</strain>
    </source>
</reference>
<dbReference type="EMBL" id="CP060244">
    <property type="protein sequence ID" value="QNT78646.1"/>
    <property type="molecule type" value="Genomic_DNA"/>
</dbReference>
<organism evidence="9 10">
    <name type="scientific">Entomobacter blattae</name>
    <dbReference type="NCBI Taxonomy" id="2762277"/>
    <lineage>
        <taxon>Bacteria</taxon>
        <taxon>Pseudomonadati</taxon>
        <taxon>Pseudomonadota</taxon>
        <taxon>Alphaproteobacteria</taxon>
        <taxon>Acetobacterales</taxon>
        <taxon>Acetobacteraceae</taxon>
        <taxon>Entomobacter</taxon>
    </lineage>
</organism>
<dbReference type="AlphaFoldDB" id="A0A7H1NS86"/>
<feature type="transmembrane region" description="Helical" evidence="8">
    <location>
        <begin position="30"/>
        <end position="53"/>
    </location>
</feature>
<evidence type="ECO:0000256" key="4">
    <source>
        <dbReference type="ARBA" id="ARBA00022475"/>
    </source>
</evidence>
<keyword evidence="4" id="KW-1003">Cell membrane</keyword>
<dbReference type="GO" id="GO:0015295">
    <property type="term" value="F:solute:proton symporter activity"/>
    <property type="evidence" value="ECO:0007669"/>
    <property type="project" value="TreeGrafter"/>
</dbReference>
<name>A0A7H1NS86_9PROT</name>
<dbReference type="Pfam" id="PF02652">
    <property type="entry name" value="Lactate_perm"/>
    <property type="match status" value="1"/>
</dbReference>
<feature type="transmembrane region" description="Helical" evidence="8">
    <location>
        <begin position="376"/>
        <end position="396"/>
    </location>
</feature>
<evidence type="ECO:0000313" key="10">
    <source>
        <dbReference type="Proteomes" id="UP000516349"/>
    </source>
</evidence>
<dbReference type="Proteomes" id="UP000516349">
    <property type="component" value="Chromosome"/>
</dbReference>
<evidence type="ECO:0000256" key="8">
    <source>
        <dbReference type="RuleBase" id="RU365092"/>
    </source>
</evidence>
<feature type="transmembrane region" description="Helical" evidence="8">
    <location>
        <begin position="60"/>
        <end position="80"/>
    </location>
</feature>
<evidence type="ECO:0000256" key="1">
    <source>
        <dbReference type="ARBA" id="ARBA00004651"/>
    </source>
</evidence>
<dbReference type="PANTHER" id="PTHR30003">
    <property type="entry name" value="L-LACTATE PERMEASE"/>
    <property type="match status" value="1"/>
</dbReference>
<evidence type="ECO:0000256" key="2">
    <source>
        <dbReference type="ARBA" id="ARBA00010100"/>
    </source>
</evidence>
<dbReference type="InterPro" id="IPR003804">
    <property type="entry name" value="Lactate_perm"/>
</dbReference>
<keyword evidence="6 8" id="KW-1133">Transmembrane helix</keyword>
<gene>
    <name evidence="9" type="ORF">JGUZn3_14210</name>
</gene>
<keyword evidence="8" id="KW-0997">Cell inner membrane</keyword>
<keyword evidence="10" id="KW-1185">Reference proteome</keyword>
<proteinExistence type="inferred from homology"/>
<comment type="similarity">
    <text evidence="2 8">Belongs to the lactate permease family.</text>
</comment>
<feature type="transmembrane region" description="Helical" evidence="8">
    <location>
        <begin position="208"/>
        <end position="225"/>
    </location>
</feature>
<evidence type="ECO:0000256" key="5">
    <source>
        <dbReference type="ARBA" id="ARBA00022692"/>
    </source>
</evidence>
<evidence type="ECO:0000313" key="9">
    <source>
        <dbReference type="EMBL" id="QNT78646.1"/>
    </source>
</evidence>
<evidence type="ECO:0000256" key="6">
    <source>
        <dbReference type="ARBA" id="ARBA00022989"/>
    </source>
</evidence>
<keyword evidence="3 8" id="KW-0813">Transport</keyword>
<keyword evidence="7 8" id="KW-0472">Membrane</keyword>
<feature type="transmembrane region" description="Helical" evidence="8">
    <location>
        <begin position="144"/>
        <end position="163"/>
    </location>
</feature>
<dbReference type="GO" id="GO:0015129">
    <property type="term" value="F:lactate transmembrane transporter activity"/>
    <property type="evidence" value="ECO:0007669"/>
    <property type="project" value="UniProtKB-UniRule"/>
</dbReference>
<sequence>MELLSILPLIICAVSIVVFRQSAILGAGYGILTACILFYLAADIFPISAHVCFSIVIKSLILTCSAAIVIIPGLYFNAILKEQDIIKNIQQWIEALPFAKEHKVFLLLFGLLPAVESLTGFGVSLFLSIPIFFHMFPSFKAYRLAMLGMNIMPWGTLALATIVGATLSDTTIPNLGWQTALISAPVFPILSLAALYTMGKPSQNLKNSVTGLLLASLLSCALIFFNKLNLVEVAGVMAGLSVCLIGASLLPRTFNLSLMEDKRTVYKAFTPYGLILVLILLERFIPGLYDFLGKLLVLHYGNISFKVLTSPGIILCIVAIALFIGHTVPLPHKRIIKRSWIACFSLFSFILLSQTMKEGSMISVFAQILNHWGNTILLTLSPLIGMSSGFITGSNLGGNALMMNMQANIGHHTGLLNSLTGAQNSGAGQAVFTSIPIIVLIMTIAKDIPQEQESVIKEYQLLRFGLGVAFFILLTLIFSTWISKNFLS</sequence>
<keyword evidence="5 8" id="KW-0812">Transmembrane</keyword>
<dbReference type="PANTHER" id="PTHR30003:SF0">
    <property type="entry name" value="GLYCOLATE PERMEASE GLCA-RELATED"/>
    <property type="match status" value="1"/>
</dbReference>